<gene>
    <name evidence="1" type="ORF">GJJ08_009980</name>
</gene>
<dbReference type="RefSeq" id="WP_064168853.1">
    <property type="nucleotide sequence ID" value="NZ_CP055553.1"/>
</dbReference>
<sequence>MAKIIFPTLTRFPFHAEKGNFYQHINDGIWKRIECYLPASPATYNCDSMEQVADKFFDRLMSGQVKIKRGLSINGHPSKEKYNLIAGGMVNVKSLARG</sequence>
<name>A0A7X2GJ71_KLEPN</name>
<dbReference type="Proteomes" id="UP000439817">
    <property type="component" value="Chromosome"/>
</dbReference>
<dbReference type="AlphaFoldDB" id="A0A7X2GJ71"/>
<organism evidence="1 2">
    <name type="scientific">Klebsiella pneumoniae</name>
    <dbReference type="NCBI Taxonomy" id="573"/>
    <lineage>
        <taxon>Bacteria</taxon>
        <taxon>Pseudomonadati</taxon>
        <taxon>Pseudomonadota</taxon>
        <taxon>Gammaproteobacteria</taxon>
        <taxon>Enterobacterales</taxon>
        <taxon>Enterobacteriaceae</taxon>
        <taxon>Klebsiella/Raoultella group</taxon>
        <taxon>Klebsiella</taxon>
        <taxon>Klebsiella pneumoniae complex</taxon>
    </lineage>
</organism>
<evidence type="ECO:0000313" key="2">
    <source>
        <dbReference type="Proteomes" id="UP000439817"/>
    </source>
</evidence>
<proteinExistence type="predicted"/>
<dbReference type="EMBL" id="CP063008">
    <property type="protein sequence ID" value="QOU53697.1"/>
    <property type="molecule type" value="Genomic_DNA"/>
</dbReference>
<reference evidence="1 2" key="1">
    <citation type="journal article" date="2020" name="Antibiotics">
        <title>Molecular Typing, Characterization of Antimicrobial Resistance, Virulence Profiling and Analysis of Whole-Genome Sequence of Clinical Klebsiella pneumoniae Isolates.</title>
        <authorList>
            <person name="Shelenkov A."/>
            <person name="Mikhaylova Y."/>
            <person name="Yanushevich Y."/>
            <person name="Samoilov A."/>
            <person name="Petrova L."/>
            <person name="Fomina V."/>
            <person name="Gusarov V."/>
            <person name="Zamyatin M."/>
            <person name="Shagin D."/>
            <person name="Akimkin V."/>
        </authorList>
    </citation>
    <scope>NUCLEOTIDE SEQUENCE [LARGE SCALE GENOMIC DNA]</scope>
    <source>
        <strain evidence="1 2">CriePir120</strain>
    </source>
</reference>
<evidence type="ECO:0000313" key="1">
    <source>
        <dbReference type="EMBL" id="QOU53697.1"/>
    </source>
</evidence>
<protein>
    <submittedName>
        <fullName evidence="1">Uncharacterized protein</fullName>
    </submittedName>
</protein>
<accession>A0A7X2GJ71</accession>